<comment type="caution">
    <text evidence="2">The sequence shown here is derived from an EMBL/GenBank/DDBJ whole genome shotgun (WGS) entry which is preliminary data.</text>
</comment>
<keyword evidence="1" id="KW-0732">Signal</keyword>
<dbReference type="CDD" id="cd20235">
    <property type="entry name" value="PFM_spherulin-2a-like"/>
    <property type="match status" value="1"/>
</dbReference>
<dbReference type="Proteomes" id="UP001549921">
    <property type="component" value="Unassembled WGS sequence"/>
</dbReference>
<proteinExistence type="predicted"/>
<reference evidence="2 3" key="1">
    <citation type="submission" date="2024-06" db="EMBL/GenBank/DDBJ databases">
        <title>A chromosome-level genome assembly of beet webworm, Loxostege sticticalis.</title>
        <authorList>
            <person name="Zhang Y."/>
        </authorList>
    </citation>
    <scope>NUCLEOTIDE SEQUENCE [LARGE SCALE GENOMIC DNA]</scope>
    <source>
        <strain evidence="2">AQ028</strain>
        <tissue evidence="2">Male pupae</tissue>
    </source>
</reference>
<gene>
    <name evidence="2" type="ORF">ABMA28_010488</name>
</gene>
<organism evidence="2 3">
    <name type="scientific">Loxostege sticticalis</name>
    <name type="common">Beet webworm moth</name>
    <dbReference type="NCBI Taxonomy" id="481309"/>
    <lineage>
        <taxon>Eukaryota</taxon>
        <taxon>Metazoa</taxon>
        <taxon>Ecdysozoa</taxon>
        <taxon>Arthropoda</taxon>
        <taxon>Hexapoda</taxon>
        <taxon>Insecta</taxon>
        <taxon>Pterygota</taxon>
        <taxon>Neoptera</taxon>
        <taxon>Endopterygota</taxon>
        <taxon>Lepidoptera</taxon>
        <taxon>Glossata</taxon>
        <taxon>Ditrysia</taxon>
        <taxon>Pyraloidea</taxon>
        <taxon>Crambidae</taxon>
        <taxon>Pyraustinae</taxon>
        <taxon>Loxostege</taxon>
    </lineage>
</organism>
<protein>
    <submittedName>
        <fullName evidence="2">Uncharacterized protein</fullName>
    </submittedName>
</protein>
<evidence type="ECO:0000313" key="2">
    <source>
        <dbReference type="EMBL" id="KAL0810335.1"/>
    </source>
</evidence>
<sequence>MLFKVLIFLLPILCKGEIKINITIASNKYDAVFKYSGHDNKVVTDREVKLFNISMENLNRGFRVELGKVPDGGILLKDPTTYGNLFHKYKWPEVQRHVEVEKIEVIEIVNEEIDLETNEITNNSTEDSQTDKSLFQNVEVNAFSTWSDKGLPEDEIFYNVRIDFEGSHLKYENKWRNSSLKTKQVRFGKSINGKVTIKPGQTLVKKLTATKTIFVLKVDYQARLVGNVIGDYESLYGKYHFWAPTIGNIMRAAKIPNGITTSEKIEIRCYTDPQLQIYDKATGVPVRTKRRLNFKLTPKKRLGSRLGPQKLSTTTTQRTQLTVQNSTLCVQVNSTQNITLIVPVVKKTVSRKV</sequence>
<evidence type="ECO:0000256" key="1">
    <source>
        <dbReference type="SAM" id="SignalP"/>
    </source>
</evidence>
<name>A0ABD0S8D5_LOXSC</name>
<feature type="signal peptide" evidence="1">
    <location>
        <begin position="1"/>
        <end position="16"/>
    </location>
</feature>
<evidence type="ECO:0000313" key="3">
    <source>
        <dbReference type="Proteomes" id="UP001549921"/>
    </source>
</evidence>
<feature type="chain" id="PRO_5044792089" evidence="1">
    <location>
        <begin position="17"/>
        <end position="353"/>
    </location>
</feature>
<dbReference type="EMBL" id="JBEDNZ010000026">
    <property type="protein sequence ID" value="KAL0810335.1"/>
    <property type="molecule type" value="Genomic_DNA"/>
</dbReference>
<dbReference type="AlphaFoldDB" id="A0ABD0S8D5"/>
<accession>A0ABD0S8D5</accession>